<name>A0A6G1J662_9PLEO</name>
<dbReference type="AlphaFoldDB" id="A0A6G1J662"/>
<protein>
    <submittedName>
        <fullName evidence="1">Uncharacterized protein</fullName>
    </submittedName>
</protein>
<evidence type="ECO:0000313" key="2">
    <source>
        <dbReference type="Proteomes" id="UP000799291"/>
    </source>
</evidence>
<dbReference type="OrthoDB" id="5068804at2759"/>
<dbReference type="Proteomes" id="UP000799291">
    <property type="component" value="Unassembled WGS sequence"/>
</dbReference>
<dbReference type="EMBL" id="MU005578">
    <property type="protein sequence ID" value="KAF2685725.1"/>
    <property type="molecule type" value="Genomic_DNA"/>
</dbReference>
<proteinExistence type="predicted"/>
<organism evidence="1 2">
    <name type="scientific">Lentithecium fluviatile CBS 122367</name>
    <dbReference type="NCBI Taxonomy" id="1168545"/>
    <lineage>
        <taxon>Eukaryota</taxon>
        <taxon>Fungi</taxon>
        <taxon>Dikarya</taxon>
        <taxon>Ascomycota</taxon>
        <taxon>Pezizomycotina</taxon>
        <taxon>Dothideomycetes</taxon>
        <taxon>Pleosporomycetidae</taxon>
        <taxon>Pleosporales</taxon>
        <taxon>Massarineae</taxon>
        <taxon>Lentitheciaceae</taxon>
        <taxon>Lentithecium</taxon>
    </lineage>
</organism>
<evidence type="ECO:0000313" key="1">
    <source>
        <dbReference type="EMBL" id="KAF2685725.1"/>
    </source>
</evidence>
<reference evidence="1" key="1">
    <citation type="journal article" date="2020" name="Stud. Mycol.">
        <title>101 Dothideomycetes genomes: a test case for predicting lifestyles and emergence of pathogens.</title>
        <authorList>
            <person name="Haridas S."/>
            <person name="Albert R."/>
            <person name="Binder M."/>
            <person name="Bloem J."/>
            <person name="Labutti K."/>
            <person name="Salamov A."/>
            <person name="Andreopoulos B."/>
            <person name="Baker S."/>
            <person name="Barry K."/>
            <person name="Bills G."/>
            <person name="Bluhm B."/>
            <person name="Cannon C."/>
            <person name="Castanera R."/>
            <person name="Culley D."/>
            <person name="Daum C."/>
            <person name="Ezra D."/>
            <person name="Gonzalez J."/>
            <person name="Henrissat B."/>
            <person name="Kuo A."/>
            <person name="Liang C."/>
            <person name="Lipzen A."/>
            <person name="Lutzoni F."/>
            <person name="Magnuson J."/>
            <person name="Mondo S."/>
            <person name="Nolan M."/>
            <person name="Ohm R."/>
            <person name="Pangilinan J."/>
            <person name="Park H.-J."/>
            <person name="Ramirez L."/>
            <person name="Alfaro M."/>
            <person name="Sun H."/>
            <person name="Tritt A."/>
            <person name="Yoshinaga Y."/>
            <person name="Zwiers L.-H."/>
            <person name="Turgeon B."/>
            <person name="Goodwin S."/>
            <person name="Spatafora J."/>
            <person name="Crous P."/>
            <person name="Grigoriev I."/>
        </authorList>
    </citation>
    <scope>NUCLEOTIDE SEQUENCE</scope>
    <source>
        <strain evidence="1">CBS 122367</strain>
    </source>
</reference>
<keyword evidence="2" id="KW-1185">Reference proteome</keyword>
<gene>
    <name evidence="1" type="ORF">K458DRAFT_16602</name>
</gene>
<accession>A0A6G1J662</accession>
<sequence>MNNTMHGLSGGKDKVKVLVVQLLSRNSEMVFYKRSHLYPLGAKPATIRLLNVPRKSLEKDDIKSFHVKAKEGGLAIIDGRLGFAMLNRVTVMARFAVEEELKH</sequence>